<evidence type="ECO:0000256" key="1">
    <source>
        <dbReference type="SAM" id="SignalP"/>
    </source>
</evidence>
<protein>
    <recommendedName>
        <fullName evidence="4">DUF541 domain-containing protein</fullName>
    </recommendedName>
</protein>
<accession>A0ABQ2X839</accession>
<gene>
    <name evidence="2" type="ORF">GCM10011282_07180</name>
</gene>
<dbReference type="EMBL" id="BMYT01000001">
    <property type="protein sequence ID" value="GGX03638.1"/>
    <property type="molecule type" value="Genomic_DNA"/>
</dbReference>
<organism evidence="2 3">
    <name type="scientific">Undibacterium macrobrachii</name>
    <dbReference type="NCBI Taxonomy" id="1119058"/>
    <lineage>
        <taxon>Bacteria</taxon>
        <taxon>Pseudomonadati</taxon>
        <taxon>Pseudomonadota</taxon>
        <taxon>Betaproteobacteria</taxon>
        <taxon>Burkholderiales</taxon>
        <taxon>Oxalobacteraceae</taxon>
        <taxon>Undibacterium</taxon>
    </lineage>
</organism>
<dbReference type="PANTHER" id="PTHR34387">
    <property type="entry name" value="SLR1258 PROTEIN"/>
    <property type="match status" value="1"/>
</dbReference>
<feature type="signal peptide" evidence="1">
    <location>
        <begin position="1"/>
        <end position="19"/>
    </location>
</feature>
<name>A0ABQ2X839_9BURK</name>
<keyword evidence="1" id="KW-0732">Signal</keyword>
<comment type="caution">
    <text evidence="2">The sequence shown here is derived from an EMBL/GenBank/DDBJ whole genome shotgun (WGS) entry which is preliminary data.</text>
</comment>
<evidence type="ECO:0000313" key="3">
    <source>
        <dbReference type="Proteomes" id="UP000620127"/>
    </source>
</evidence>
<feature type="chain" id="PRO_5045165454" description="DUF541 domain-containing protein" evidence="1">
    <location>
        <begin position="20"/>
        <end position="248"/>
    </location>
</feature>
<dbReference type="Pfam" id="PF04402">
    <property type="entry name" value="SIMPL"/>
    <property type="match status" value="1"/>
</dbReference>
<sequence length="248" mass="27778">MKKILGLFLFCVLTASAHAQQMNAGSQVLVSGRADIKVVNDQAVISFYAEEVDKDKTLAATRVNQKMKTSIEYIKQKYKGIELSTHNYHSSQTYEEVASKNANGMPIVKQQANGWRVGQYLDLKTRDLKNLPAMVAYLQKTLALNNVRFEVSDELSKRVEAERILAGYKNLNERIAMIAQAMGRQASDFIIDSVDFEGGAIDRSPDRTYGRFFTSTVSNVRSDKIVEPDFEPGTSVISIRVDAKLRVK</sequence>
<dbReference type="RefSeq" id="WP_189344616.1">
    <property type="nucleotide sequence ID" value="NZ_BMYT01000001.1"/>
</dbReference>
<dbReference type="Gene3D" id="3.30.70.2970">
    <property type="entry name" value="Protein of unknown function (DUF541), domain 2"/>
    <property type="match status" value="1"/>
</dbReference>
<reference evidence="3" key="1">
    <citation type="journal article" date="2019" name="Int. J. Syst. Evol. Microbiol.">
        <title>The Global Catalogue of Microorganisms (GCM) 10K type strain sequencing project: providing services to taxonomists for standard genome sequencing and annotation.</title>
        <authorList>
            <consortium name="The Broad Institute Genomics Platform"/>
            <consortium name="The Broad Institute Genome Sequencing Center for Infectious Disease"/>
            <person name="Wu L."/>
            <person name="Ma J."/>
        </authorList>
    </citation>
    <scope>NUCLEOTIDE SEQUENCE [LARGE SCALE GENOMIC DNA]</scope>
    <source>
        <strain evidence="3">KCTC 23916</strain>
    </source>
</reference>
<dbReference type="Gene3D" id="3.30.110.170">
    <property type="entry name" value="Protein of unknown function (DUF541), domain 1"/>
    <property type="match status" value="1"/>
</dbReference>
<dbReference type="InterPro" id="IPR052022">
    <property type="entry name" value="26kDa_periplasmic_antigen"/>
</dbReference>
<keyword evidence="3" id="KW-1185">Reference proteome</keyword>
<dbReference type="Proteomes" id="UP000620127">
    <property type="component" value="Unassembled WGS sequence"/>
</dbReference>
<dbReference type="InterPro" id="IPR007497">
    <property type="entry name" value="SIMPL/DUF541"/>
</dbReference>
<evidence type="ECO:0000313" key="2">
    <source>
        <dbReference type="EMBL" id="GGX03638.1"/>
    </source>
</evidence>
<dbReference type="PANTHER" id="PTHR34387:SF2">
    <property type="entry name" value="SLR1258 PROTEIN"/>
    <property type="match status" value="1"/>
</dbReference>
<proteinExistence type="predicted"/>
<evidence type="ECO:0008006" key="4">
    <source>
        <dbReference type="Google" id="ProtNLM"/>
    </source>
</evidence>